<proteinExistence type="predicted"/>
<accession>A0A1E1J0C5</accession>
<evidence type="ECO:0000313" key="2">
    <source>
        <dbReference type="EMBL" id="CCM16955.1"/>
    </source>
</evidence>
<gene>
    <name evidence="2" type="primary">LgM4147LRVhigh.28.01530.01190</name>
    <name evidence="2" type="ORF">BN36_2844570</name>
</gene>
<feature type="compositionally biased region" description="Polar residues" evidence="1">
    <location>
        <begin position="252"/>
        <end position="267"/>
    </location>
</feature>
<dbReference type="SUPFAM" id="SSF49879">
    <property type="entry name" value="SMAD/FHA domain"/>
    <property type="match status" value="1"/>
</dbReference>
<dbReference type="AlphaFoldDB" id="A0A1E1J0C5"/>
<reference evidence="2" key="1">
    <citation type="submission" date="2012-08" db="EMBL/GenBank/DDBJ databases">
        <title>Comparative genomics of metastatic and non-metastatic Leishmania guyanensis provides insights into polygenic factors involved in Leishmania RNA virus infection.</title>
        <authorList>
            <person name="Smith D."/>
            <person name="Hertz-Fowler C."/>
            <person name="Martin R."/>
            <person name="Dickens N."/>
            <person name="Fasel N."/>
            <person name="Falquet L."/>
            <person name="Beverley S."/>
            <person name="Zangger H."/>
            <person name="Calderon-Copete S."/>
            <person name="Mottram J."/>
            <person name="Xenarios I."/>
        </authorList>
    </citation>
    <scope>NUCLEOTIDE SEQUENCE</scope>
    <source>
        <strain evidence="2">MHOM/BR/75/M4147/SSU:IR2SAT-LUC</strain>
    </source>
</reference>
<feature type="region of interest" description="Disordered" evidence="1">
    <location>
        <begin position="195"/>
        <end position="280"/>
    </location>
</feature>
<protein>
    <recommendedName>
        <fullName evidence="3">FHA domain-containing protein</fullName>
    </recommendedName>
</protein>
<dbReference type="InterPro" id="IPR008984">
    <property type="entry name" value="SMAD_FHA_dom_sf"/>
</dbReference>
<feature type="compositionally biased region" description="Acidic residues" evidence="1">
    <location>
        <begin position="204"/>
        <end position="213"/>
    </location>
</feature>
<dbReference type="EMBL" id="CALQ01001183">
    <property type="protein sequence ID" value="CCM16955.1"/>
    <property type="molecule type" value="Genomic_DNA"/>
</dbReference>
<feature type="compositionally biased region" description="Acidic residues" evidence="1">
    <location>
        <begin position="426"/>
        <end position="443"/>
    </location>
</feature>
<feature type="compositionally biased region" description="Low complexity" evidence="1">
    <location>
        <begin position="444"/>
        <end position="459"/>
    </location>
</feature>
<name>A0A1E1J0C5_LEIGU</name>
<evidence type="ECO:0008006" key="3">
    <source>
        <dbReference type="Google" id="ProtNLM"/>
    </source>
</evidence>
<feature type="region of interest" description="Disordered" evidence="1">
    <location>
        <begin position="408"/>
        <end position="470"/>
    </location>
</feature>
<organism evidence="2">
    <name type="scientific">Leishmania guyanensis</name>
    <dbReference type="NCBI Taxonomy" id="5670"/>
    <lineage>
        <taxon>Eukaryota</taxon>
        <taxon>Discoba</taxon>
        <taxon>Euglenozoa</taxon>
        <taxon>Kinetoplastea</taxon>
        <taxon>Metakinetoplastina</taxon>
        <taxon>Trypanosomatida</taxon>
        <taxon>Trypanosomatidae</taxon>
        <taxon>Leishmaniinae</taxon>
        <taxon>Leishmania</taxon>
        <taxon>Leishmania guyanensis species complex</taxon>
    </lineage>
</organism>
<sequence length="470" mass="50300">MSTSATAPVGKWVIVRSDRLVVSVDKTNHTYFLGRGRQLPAAQLLSHKYASREHLAMVWHPPHLCMVQVGKNPSFLGASCTPVPRLRGDATTTESEENSPPLWQRAQVRFRATAAVKEATAHQSAGDVITVDVPLSDPLTVTHAPDRHWIGAATVHFPDELGLPTLTVRFEETEATREDATAAVTTKTTAEMLTVPLARAVGGGDDDDDDGLSDGEKRAGLSSQGRTRAGEGAAADDGSGKPEWRGLLDVALQQQQQREGTSVSSPAAQAYEARPASQHVPAAFAPSTKVSVGSVADKTPPPSAAAADPAPHRVGLWEWKNHGKGKDNGATSWSKYNLAVAQLLEEAYRDASIATIKIPDSAMFGKAEARGYTYGVCFAEKALDGAMIQYSLELPGNFCLIRRTGGPPVDRRRAKKAHVIPTPPSSEDEESDGEADSSDDSYSEESVSSSSSSSSISTDGTPQWKKRRRR</sequence>
<evidence type="ECO:0000256" key="1">
    <source>
        <dbReference type="SAM" id="MobiDB-lite"/>
    </source>
</evidence>